<dbReference type="InterPro" id="IPR006068">
    <property type="entry name" value="ATPase_P-typ_cation-transptr_C"/>
</dbReference>
<dbReference type="GO" id="GO:1990573">
    <property type="term" value="P:potassium ion import across plasma membrane"/>
    <property type="evidence" value="ECO:0007669"/>
    <property type="project" value="TreeGrafter"/>
</dbReference>
<dbReference type="Pfam" id="PF00689">
    <property type="entry name" value="Cation_ATPase_C"/>
    <property type="match status" value="1"/>
</dbReference>
<dbReference type="Proteomes" id="UP000269721">
    <property type="component" value="Unassembled WGS sequence"/>
</dbReference>
<dbReference type="OrthoDB" id="158672at2759"/>
<dbReference type="GO" id="GO:0005391">
    <property type="term" value="F:P-type sodium:potassium-exchanging transporter activity"/>
    <property type="evidence" value="ECO:0007669"/>
    <property type="project" value="TreeGrafter"/>
</dbReference>
<keyword evidence="2" id="KW-1003">Cell membrane</keyword>
<keyword evidence="6" id="KW-1185">Reference proteome</keyword>
<proteinExistence type="predicted"/>
<feature type="transmembrane region" description="Helical" evidence="3">
    <location>
        <begin position="168"/>
        <end position="186"/>
    </location>
</feature>
<feature type="domain" description="Cation-transporting P-type ATPase C-terminal" evidence="4">
    <location>
        <begin position="1"/>
        <end position="193"/>
    </location>
</feature>
<feature type="non-terminal residue" evidence="5">
    <location>
        <position position="203"/>
    </location>
</feature>
<dbReference type="GO" id="GO:1902600">
    <property type="term" value="P:proton transmembrane transport"/>
    <property type="evidence" value="ECO:0007669"/>
    <property type="project" value="TreeGrafter"/>
</dbReference>
<gene>
    <name evidence="5" type="ORF">BDK51DRAFT_3187</name>
</gene>
<dbReference type="InterPro" id="IPR023298">
    <property type="entry name" value="ATPase_P-typ_TM_dom_sf"/>
</dbReference>
<evidence type="ECO:0000313" key="6">
    <source>
        <dbReference type="Proteomes" id="UP000269721"/>
    </source>
</evidence>
<evidence type="ECO:0000256" key="3">
    <source>
        <dbReference type="SAM" id="Phobius"/>
    </source>
</evidence>
<evidence type="ECO:0000256" key="2">
    <source>
        <dbReference type="ARBA" id="ARBA00022475"/>
    </source>
</evidence>
<dbReference type="GO" id="GO:0006883">
    <property type="term" value="P:intracellular sodium ion homeostasis"/>
    <property type="evidence" value="ECO:0007669"/>
    <property type="project" value="TreeGrafter"/>
</dbReference>
<keyword evidence="3" id="KW-1133">Transmembrane helix</keyword>
<dbReference type="SUPFAM" id="SSF81665">
    <property type="entry name" value="Calcium ATPase, transmembrane domain M"/>
    <property type="match status" value="1"/>
</dbReference>
<feature type="transmembrane region" description="Helical" evidence="3">
    <location>
        <begin position="21"/>
        <end position="42"/>
    </location>
</feature>
<reference evidence="6" key="1">
    <citation type="journal article" date="2018" name="Nat. Microbiol.">
        <title>Leveraging single-cell genomics to expand the fungal tree of life.</title>
        <authorList>
            <person name="Ahrendt S.R."/>
            <person name="Quandt C.A."/>
            <person name="Ciobanu D."/>
            <person name="Clum A."/>
            <person name="Salamov A."/>
            <person name="Andreopoulos B."/>
            <person name="Cheng J.F."/>
            <person name="Woyke T."/>
            <person name="Pelin A."/>
            <person name="Henrissat B."/>
            <person name="Reynolds N.K."/>
            <person name="Benny G.L."/>
            <person name="Smith M.E."/>
            <person name="James T.Y."/>
            <person name="Grigoriev I.V."/>
        </authorList>
    </citation>
    <scope>NUCLEOTIDE SEQUENCE [LARGE SCALE GENOMIC DNA]</scope>
</reference>
<dbReference type="PANTHER" id="PTHR43294">
    <property type="entry name" value="SODIUM/POTASSIUM-TRANSPORTING ATPASE SUBUNIT ALPHA"/>
    <property type="match status" value="1"/>
</dbReference>
<evidence type="ECO:0000259" key="4">
    <source>
        <dbReference type="Pfam" id="PF00689"/>
    </source>
</evidence>
<protein>
    <submittedName>
        <fullName evidence="5">Cation-transporting P-type ATPase</fullName>
    </submittedName>
</protein>
<dbReference type="PANTHER" id="PTHR43294:SF21">
    <property type="entry name" value="CATION TRANSPORTING ATPASE"/>
    <property type="match status" value="1"/>
</dbReference>
<accession>A0A4P9W9V9</accession>
<dbReference type="GO" id="GO:0005886">
    <property type="term" value="C:plasma membrane"/>
    <property type="evidence" value="ECO:0007669"/>
    <property type="project" value="UniProtKB-SubCell"/>
</dbReference>
<dbReference type="GO" id="GO:0030007">
    <property type="term" value="P:intracellular potassium ion homeostasis"/>
    <property type="evidence" value="ECO:0007669"/>
    <property type="project" value="TreeGrafter"/>
</dbReference>
<evidence type="ECO:0000313" key="5">
    <source>
        <dbReference type="EMBL" id="RKO88982.1"/>
    </source>
</evidence>
<feature type="non-terminal residue" evidence="5">
    <location>
        <position position="1"/>
    </location>
</feature>
<keyword evidence="3" id="KW-0472">Membrane</keyword>
<comment type="subcellular location">
    <subcellularLocation>
        <location evidence="1">Cell membrane</location>
        <topology evidence="1">Multi-pass membrane protein</topology>
    </subcellularLocation>
</comment>
<dbReference type="GO" id="GO:0036376">
    <property type="term" value="P:sodium ion export across plasma membrane"/>
    <property type="evidence" value="ECO:0007669"/>
    <property type="project" value="TreeGrafter"/>
</dbReference>
<keyword evidence="3" id="KW-0812">Transmembrane</keyword>
<dbReference type="AlphaFoldDB" id="A0A4P9W9V9"/>
<sequence length="203" mass="23372">LMLRKPRNIRTDRLTDWRFFVQIYLFIGIFGWLSAMGMWFWFWSTEATNSAGKQIPLGISDLLFAYESWPTNTTNTRDVWPHGHGMNASDLATNVNIGASIYYITMVVVQFGALLATRNRRVSLLRSNPLWGPHKNLWILGGYVSSATFAVLNVYVRPVRNEFDTAPIPAKHWFIPFVFAIVLLVCDEVRKLIVRTYPKSWVA</sequence>
<dbReference type="InterPro" id="IPR050510">
    <property type="entry name" value="Cation_transp_ATPase_P-type"/>
</dbReference>
<dbReference type="Gene3D" id="1.20.1110.10">
    <property type="entry name" value="Calcium-transporting ATPase, transmembrane domain"/>
    <property type="match status" value="1"/>
</dbReference>
<evidence type="ECO:0000256" key="1">
    <source>
        <dbReference type="ARBA" id="ARBA00004651"/>
    </source>
</evidence>
<dbReference type="EMBL" id="KZ996362">
    <property type="protein sequence ID" value="RKO88982.1"/>
    <property type="molecule type" value="Genomic_DNA"/>
</dbReference>
<feature type="transmembrane region" description="Helical" evidence="3">
    <location>
        <begin position="95"/>
        <end position="116"/>
    </location>
</feature>
<name>A0A4P9W9V9_9FUNG</name>
<feature type="transmembrane region" description="Helical" evidence="3">
    <location>
        <begin position="137"/>
        <end position="156"/>
    </location>
</feature>
<organism evidence="5 6">
    <name type="scientific">Blyttiomyces helicus</name>
    <dbReference type="NCBI Taxonomy" id="388810"/>
    <lineage>
        <taxon>Eukaryota</taxon>
        <taxon>Fungi</taxon>
        <taxon>Fungi incertae sedis</taxon>
        <taxon>Chytridiomycota</taxon>
        <taxon>Chytridiomycota incertae sedis</taxon>
        <taxon>Chytridiomycetes</taxon>
        <taxon>Chytridiomycetes incertae sedis</taxon>
        <taxon>Blyttiomyces</taxon>
    </lineage>
</organism>